<dbReference type="GO" id="GO:0005634">
    <property type="term" value="C:nucleus"/>
    <property type="evidence" value="ECO:0007669"/>
    <property type="project" value="TreeGrafter"/>
</dbReference>
<dbReference type="GO" id="GO:0006357">
    <property type="term" value="P:regulation of transcription by RNA polymerase II"/>
    <property type="evidence" value="ECO:0007669"/>
    <property type="project" value="TreeGrafter"/>
</dbReference>
<feature type="compositionally biased region" description="Basic and acidic residues" evidence="2">
    <location>
        <begin position="287"/>
        <end position="303"/>
    </location>
</feature>
<sequence length="583" mass="63736">MTTSQQLFRLHWKNHSPNFVTVFSQLLNTESLVDVTLACDGKQIQAHRVVLSACSNYFQELFVSHPCQHPIVLLKDIRYEDLHTVIHFMYYGEVNIKHDQLNSILKTAEVLHVKGFADVADKESFSAALLTQQTRSLDNFPESQQQSEQSQEHPEESASAAKRKRQRHGSGSIQLKSGPQDQPSPNSPLQKRQSFQSSKQATDLSTRSSSSLDSTSVIKSQSSLAGQSSVESNVDMEYFPKESDPKPPPISSTGSLDTATAMMENGAPCGLPLSKQKRTRTLMRQDCVTRKESDKDAIGGGESERASPIVHTFQPILPKILKSNSETELTDSRPRSQNTTYLQVPPRPSVPQVIGQRSQPIQPRPSGTTLSPASGVATSPSSPQPMNIPTVAVTPVSAAPNIVIEHYPTIIRLVSIEEMHTVTEPPTSTPPTLTRASSCIGGTATDTLQVPCFTVDSVPSSSSHSSPKLRVKAEENLRRSISNPGVSSSPPVSTPSTNGHCPVLRTGAALGCNYCWNTNDSHGRILRRKTKYHCPDCQANLCIVPCFQEYHEKYVSSSGETKTSGSQQKGSNTSHQMFKMSSF</sequence>
<dbReference type="PROSITE" id="PS50097">
    <property type="entry name" value="BTB"/>
    <property type="match status" value="1"/>
</dbReference>
<dbReference type="Proteomes" id="UP001234178">
    <property type="component" value="Unassembled WGS sequence"/>
</dbReference>
<dbReference type="EMBL" id="GDIQ01063609">
    <property type="protein sequence ID" value="JAN31128.1"/>
    <property type="molecule type" value="Transcribed_RNA"/>
</dbReference>
<dbReference type="OrthoDB" id="6355173at2759"/>
<dbReference type="InterPro" id="IPR011333">
    <property type="entry name" value="SKP1/BTB/POZ_sf"/>
</dbReference>
<dbReference type="EMBL" id="GDIQ01052765">
    <property type="protein sequence ID" value="JAN41972.1"/>
    <property type="molecule type" value="Transcribed_RNA"/>
</dbReference>
<evidence type="ECO:0000256" key="1">
    <source>
        <dbReference type="ARBA" id="ARBA00023242"/>
    </source>
</evidence>
<dbReference type="PANTHER" id="PTHR23110">
    <property type="entry name" value="BTB DOMAIN TRANSCRIPTION FACTOR"/>
    <property type="match status" value="1"/>
</dbReference>
<evidence type="ECO:0000313" key="6">
    <source>
        <dbReference type="Proteomes" id="UP001234178"/>
    </source>
</evidence>
<evidence type="ECO:0000259" key="3">
    <source>
        <dbReference type="PROSITE" id="PS50097"/>
    </source>
</evidence>
<dbReference type="EMBL" id="GDIQ01086452">
    <property type="protein sequence ID" value="JAN08285.1"/>
    <property type="molecule type" value="Transcribed_RNA"/>
</dbReference>
<dbReference type="AlphaFoldDB" id="A0A0P5G024"/>
<dbReference type="PANTHER" id="PTHR23110:SF81">
    <property type="entry name" value="BTB-PROTEIN-VII, ISOFORM F-RELATED"/>
    <property type="match status" value="1"/>
</dbReference>
<dbReference type="KEGG" id="dmk:116931113"/>
<feature type="domain" description="BTB" evidence="3">
    <location>
        <begin position="33"/>
        <end position="98"/>
    </location>
</feature>
<feature type="compositionally biased region" description="Polar residues" evidence="2">
    <location>
        <begin position="355"/>
        <end position="386"/>
    </location>
</feature>
<evidence type="ECO:0000256" key="2">
    <source>
        <dbReference type="SAM" id="MobiDB-lite"/>
    </source>
</evidence>
<reference evidence="4" key="1">
    <citation type="submission" date="2015-10" db="EMBL/GenBank/DDBJ databases">
        <title>EvidentialGene: Evidence-directed Construction of Complete mRNA Transcriptomes without Genomes.</title>
        <authorList>
            <person name="Gilbert D.G."/>
        </authorList>
    </citation>
    <scope>NUCLEOTIDE SEQUENCE</scope>
</reference>
<feature type="compositionally biased region" description="Polar residues" evidence="2">
    <location>
        <begin position="217"/>
        <end position="231"/>
    </location>
</feature>
<dbReference type="EMBL" id="GDIQ01057357">
    <property type="protein sequence ID" value="JAN37380.1"/>
    <property type="molecule type" value="Transcribed_RNA"/>
</dbReference>
<keyword evidence="6" id="KW-1185">Reference proteome</keyword>
<dbReference type="Pfam" id="PF00651">
    <property type="entry name" value="BTB"/>
    <property type="match status" value="1"/>
</dbReference>
<feature type="region of interest" description="Disordered" evidence="2">
    <location>
        <begin position="321"/>
        <end position="386"/>
    </location>
</feature>
<feature type="compositionally biased region" description="Polar residues" evidence="2">
    <location>
        <begin position="169"/>
        <end position="201"/>
    </location>
</feature>
<evidence type="ECO:0000313" key="5">
    <source>
        <dbReference type="EMBL" id="KAK4002264.1"/>
    </source>
</evidence>
<dbReference type="SUPFAM" id="SSF54695">
    <property type="entry name" value="POZ domain"/>
    <property type="match status" value="1"/>
</dbReference>
<protein>
    <submittedName>
        <fullName evidence="4">Zinc finger and BTB domain-containing protein</fullName>
    </submittedName>
</protein>
<dbReference type="InterPro" id="IPR000210">
    <property type="entry name" value="BTB/POZ_dom"/>
</dbReference>
<feature type="region of interest" description="Disordered" evidence="2">
    <location>
        <begin position="558"/>
        <end position="583"/>
    </location>
</feature>
<reference evidence="5 6" key="2">
    <citation type="journal article" date="2023" name="Nucleic Acids Res.">
        <title>The hologenome of Daphnia magna reveals possible DNA methylation and microbiome-mediated evolution of the host genome.</title>
        <authorList>
            <person name="Chaturvedi A."/>
            <person name="Li X."/>
            <person name="Dhandapani V."/>
            <person name="Marshall H."/>
            <person name="Kissane S."/>
            <person name="Cuenca-Cambronero M."/>
            <person name="Asole G."/>
            <person name="Calvet F."/>
            <person name="Ruiz-Romero M."/>
            <person name="Marangio P."/>
            <person name="Guigo R."/>
            <person name="Rago D."/>
            <person name="Mirbahai L."/>
            <person name="Eastwood N."/>
            <person name="Colbourne J.K."/>
            <person name="Zhou J."/>
            <person name="Mallon E."/>
            <person name="Orsini L."/>
        </authorList>
    </citation>
    <scope>NUCLEOTIDE SEQUENCE [LARGE SCALE GENOMIC DNA]</scope>
    <source>
        <strain evidence="5">LRV0_1</strain>
    </source>
</reference>
<feature type="region of interest" description="Disordered" evidence="2">
    <location>
        <begin position="278"/>
        <end position="303"/>
    </location>
</feature>
<gene>
    <name evidence="5" type="ORF">OUZ56_004104</name>
</gene>
<feature type="compositionally biased region" description="Low complexity" evidence="2">
    <location>
        <begin position="202"/>
        <end position="216"/>
    </location>
</feature>
<dbReference type="InterPro" id="IPR051095">
    <property type="entry name" value="Dros_DevTransReg"/>
</dbReference>
<evidence type="ECO:0000313" key="4">
    <source>
        <dbReference type="EMBL" id="JAN08285.1"/>
    </source>
</evidence>
<dbReference type="Gene3D" id="3.30.710.10">
    <property type="entry name" value="Potassium Channel Kv1.1, Chain A"/>
    <property type="match status" value="1"/>
</dbReference>
<dbReference type="CDD" id="cd18315">
    <property type="entry name" value="BTB_POZ_BAB-like"/>
    <property type="match status" value="1"/>
</dbReference>
<dbReference type="EMBL" id="JAOYFB010000001">
    <property type="protein sequence ID" value="KAK4002264.1"/>
    <property type="molecule type" value="Genomic_DNA"/>
</dbReference>
<feature type="compositionally biased region" description="Low complexity" evidence="2">
    <location>
        <begin position="482"/>
        <end position="498"/>
    </location>
</feature>
<name>A0A0P5G024_9CRUS</name>
<keyword evidence="1" id="KW-0539">Nucleus</keyword>
<proteinExistence type="predicted"/>
<accession>A0A0P5G024</accession>
<feature type="region of interest" description="Disordered" evidence="2">
    <location>
        <begin position="458"/>
        <end position="498"/>
    </location>
</feature>
<feature type="region of interest" description="Disordered" evidence="2">
    <location>
        <begin position="139"/>
        <end position="231"/>
    </location>
</feature>
<dbReference type="SMART" id="SM00225">
    <property type="entry name" value="BTB"/>
    <property type="match status" value="1"/>
</dbReference>
<organism evidence="4">
    <name type="scientific">Daphnia magna</name>
    <dbReference type="NCBI Taxonomy" id="35525"/>
    <lineage>
        <taxon>Eukaryota</taxon>
        <taxon>Metazoa</taxon>
        <taxon>Ecdysozoa</taxon>
        <taxon>Arthropoda</taxon>
        <taxon>Crustacea</taxon>
        <taxon>Branchiopoda</taxon>
        <taxon>Diplostraca</taxon>
        <taxon>Cladocera</taxon>
        <taxon>Anomopoda</taxon>
        <taxon>Daphniidae</taxon>
        <taxon>Daphnia</taxon>
    </lineage>
</organism>